<evidence type="ECO:0000259" key="2">
    <source>
        <dbReference type="Pfam" id="PF00582"/>
    </source>
</evidence>
<dbReference type="Pfam" id="PF00582">
    <property type="entry name" value="Usp"/>
    <property type="match status" value="1"/>
</dbReference>
<comment type="caution">
    <text evidence="3">The sequence shown here is derived from an EMBL/GenBank/DDBJ whole genome shotgun (WGS) entry which is preliminary data.</text>
</comment>
<dbReference type="RefSeq" id="WP_187075421.1">
    <property type="nucleotide sequence ID" value="NZ_JACORT010000002.1"/>
</dbReference>
<dbReference type="Proteomes" id="UP000608513">
    <property type="component" value="Unassembled WGS sequence"/>
</dbReference>
<accession>A0A923SAV6</accession>
<dbReference type="EMBL" id="JACORT010000002">
    <property type="protein sequence ID" value="MBC5782668.1"/>
    <property type="molecule type" value="Genomic_DNA"/>
</dbReference>
<evidence type="ECO:0000256" key="1">
    <source>
        <dbReference type="ARBA" id="ARBA00008791"/>
    </source>
</evidence>
<comment type="similarity">
    <text evidence="1">Belongs to the universal stress protein A family.</text>
</comment>
<dbReference type="PANTHER" id="PTHR31964">
    <property type="entry name" value="ADENINE NUCLEOTIDE ALPHA HYDROLASES-LIKE SUPERFAMILY PROTEIN"/>
    <property type="match status" value="1"/>
</dbReference>
<feature type="domain" description="UspA" evidence="2">
    <location>
        <begin position="3"/>
        <end position="131"/>
    </location>
</feature>
<gene>
    <name evidence="3" type="ORF">H8N03_06905</name>
</gene>
<dbReference type="AlphaFoldDB" id="A0A923SAV6"/>
<dbReference type="InterPro" id="IPR006016">
    <property type="entry name" value="UspA"/>
</dbReference>
<dbReference type="Gene3D" id="3.40.50.620">
    <property type="entry name" value="HUPs"/>
    <property type="match status" value="1"/>
</dbReference>
<proteinExistence type="inferred from homology"/>
<dbReference type="InterPro" id="IPR006015">
    <property type="entry name" value="Universal_stress_UspA"/>
</dbReference>
<dbReference type="CDD" id="cd00293">
    <property type="entry name" value="USP-like"/>
    <property type="match status" value="1"/>
</dbReference>
<name>A0A923SAV6_9BURK</name>
<organism evidence="3 4">
    <name type="scientific">Ramlibacter cellulosilyticus</name>
    <dbReference type="NCBI Taxonomy" id="2764187"/>
    <lineage>
        <taxon>Bacteria</taxon>
        <taxon>Pseudomonadati</taxon>
        <taxon>Pseudomonadota</taxon>
        <taxon>Betaproteobacteria</taxon>
        <taxon>Burkholderiales</taxon>
        <taxon>Comamonadaceae</taxon>
        <taxon>Ramlibacter</taxon>
    </lineage>
</organism>
<sequence length="131" mass="13445">MNVVLVPIDGSPAAYRALSLALKELGGAADSTLHLLNVQPPADAGADASPHARGAAMLAQAQDMALGAHRRVVPHVRTGRAEDEILACAQELGCDFVFMGTRGLGAAAAATLGSVALEVARRSRIPVTLVR</sequence>
<dbReference type="InterPro" id="IPR014729">
    <property type="entry name" value="Rossmann-like_a/b/a_fold"/>
</dbReference>
<reference evidence="3" key="1">
    <citation type="submission" date="2020-08" db="EMBL/GenBank/DDBJ databases">
        <title>Ramlibacter sp. USB13 16S ribosomal RNA gene genome sequencing and assembly.</title>
        <authorList>
            <person name="Kang M."/>
        </authorList>
    </citation>
    <scope>NUCLEOTIDE SEQUENCE</scope>
    <source>
        <strain evidence="3">USB13</strain>
    </source>
</reference>
<protein>
    <submittedName>
        <fullName evidence="3">Universal stress protein</fullName>
    </submittedName>
</protein>
<evidence type="ECO:0000313" key="3">
    <source>
        <dbReference type="EMBL" id="MBC5782668.1"/>
    </source>
</evidence>
<evidence type="ECO:0000313" key="4">
    <source>
        <dbReference type="Proteomes" id="UP000608513"/>
    </source>
</evidence>
<dbReference type="PRINTS" id="PR01438">
    <property type="entry name" value="UNVRSLSTRESS"/>
</dbReference>
<dbReference type="PANTHER" id="PTHR31964:SF113">
    <property type="entry name" value="USPA DOMAIN-CONTAINING PROTEIN"/>
    <property type="match status" value="1"/>
</dbReference>
<dbReference type="SUPFAM" id="SSF52402">
    <property type="entry name" value="Adenine nucleotide alpha hydrolases-like"/>
    <property type="match status" value="1"/>
</dbReference>
<keyword evidence="4" id="KW-1185">Reference proteome</keyword>